<dbReference type="PANTHER" id="PTHR33443">
    <property type="entry name" value="ZGC:112980"/>
    <property type="match status" value="1"/>
</dbReference>
<accession>A0ABR0ZA03</accession>
<evidence type="ECO:0000313" key="1">
    <source>
        <dbReference type="EMBL" id="KAK6481652.1"/>
    </source>
</evidence>
<proteinExistence type="predicted"/>
<gene>
    <name evidence="1" type="ORF">HHUSO_G16123</name>
</gene>
<dbReference type="Proteomes" id="UP001369086">
    <property type="component" value="Unassembled WGS sequence"/>
</dbReference>
<dbReference type="PANTHER" id="PTHR33443:SF30">
    <property type="entry name" value="SARCOSINE DEHYDROGENASE-2C PROTEIN"/>
    <property type="match status" value="1"/>
</dbReference>
<name>A0ABR0ZA03_HUSHU</name>
<reference evidence="1 2" key="1">
    <citation type="submission" date="2021-05" db="EMBL/GenBank/DDBJ databases">
        <authorList>
            <person name="Zahm M."/>
            <person name="Klopp C."/>
            <person name="Cabau C."/>
            <person name="Kuhl H."/>
            <person name="Suciu R."/>
            <person name="Ciorpac M."/>
            <person name="Holostenco D."/>
            <person name="Gessner J."/>
            <person name="Wuertz S."/>
            <person name="Hohne C."/>
            <person name="Stock M."/>
            <person name="Gislard M."/>
            <person name="Lluch J."/>
            <person name="Milhes M."/>
            <person name="Lampietro C."/>
            <person name="Lopez Roques C."/>
            <person name="Donnadieu C."/>
            <person name="Du K."/>
            <person name="Schartl M."/>
            <person name="Guiguen Y."/>
        </authorList>
    </citation>
    <scope>NUCLEOTIDE SEQUENCE [LARGE SCALE GENOMIC DNA]</scope>
    <source>
        <strain evidence="1">Hh-F2</strain>
        <tissue evidence="1">Blood</tissue>
    </source>
</reference>
<evidence type="ECO:0000313" key="2">
    <source>
        <dbReference type="Proteomes" id="UP001369086"/>
    </source>
</evidence>
<keyword evidence="2" id="KW-1185">Reference proteome</keyword>
<sequence>METKTMADKSVIVISDDETETGIESPGADCKNSSVLLLEENSDFGSVSDENRSDEMVDAEFGLSITYSRKAEVMPHARYDCTSHVFCQSENQTSRPVGTNSDFCEQCYCYICDKLASECQSWITPSFCHCNAHKRSPFWKSWRDKALIGALIVFKFDLLEIDADLRHAESLLMKFDADLTVEHDKFMMGTVSSLAAIYSCSCCCHNQYQTMVNCKRCSSKHEAILIYNYSNVYQLVLEFLEKANGEKPKTFAVVLLGAAQRILLHKQPLGHSMPNTRVVPEAVPLLLQRIIEILQRLLVVFDFPSSFSKKLIDFYKSLFLPPYCRCFLNCLNVYLWEDSLLVSVLRGQNITGERVVKGKKEVLFESIHVVLARTEKLREQNKYRELARYLKVVRTNNRAELQRLKDLIPFFMCKHGDFTSAGHHLFHSHDVSCCTACRLTPRQFTMYLKILRTGQVPVGNEPFYSGVWETPTGHVPVKKSDVIKVGLRILNCNAQLYMNPDSWADLIQASCSDSKLARDGSFICVTWKEPEEEFQQRIRETADLVLKELETKQIIILPKQFYSNHFPDEAMLMLVTQALVQRLIHAHMCTVLNIAMAFRRNMWALKYLFKSLSVRHDVLHAFLDCLIKDLNEKNNTLLIRTLPQSDAEHVGHFIFFLISYEHAVLRPVAHRIVDFLLEHWNDFQNCPWQRNLATLLQNQDATCWNTSNSFLQLKNKLRIV</sequence>
<dbReference type="EMBL" id="JAHFZB010000014">
    <property type="protein sequence ID" value="KAK6481652.1"/>
    <property type="molecule type" value="Genomic_DNA"/>
</dbReference>
<comment type="caution">
    <text evidence="1">The sequence shown here is derived from an EMBL/GenBank/DDBJ whole genome shotgun (WGS) entry which is preliminary data.</text>
</comment>
<protein>
    <submittedName>
        <fullName evidence="1">Uncharacterized protein</fullName>
    </submittedName>
</protein>
<dbReference type="InterPro" id="IPR053234">
    <property type="entry name" value="RPM1_Interactor"/>
</dbReference>
<organism evidence="1 2">
    <name type="scientific">Huso huso</name>
    <name type="common">Beluga</name>
    <name type="synonym">Acipenser huso</name>
    <dbReference type="NCBI Taxonomy" id="61971"/>
    <lineage>
        <taxon>Eukaryota</taxon>
        <taxon>Metazoa</taxon>
        <taxon>Chordata</taxon>
        <taxon>Craniata</taxon>
        <taxon>Vertebrata</taxon>
        <taxon>Euteleostomi</taxon>
        <taxon>Actinopterygii</taxon>
        <taxon>Chondrostei</taxon>
        <taxon>Acipenseriformes</taxon>
        <taxon>Acipenseridae</taxon>
        <taxon>Huso</taxon>
    </lineage>
</organism>